<gene>
    <name evidence="3" type="ORF">H2508_09505</name>
</gene>
<dbReference type="SUPFAM" id="SSF51338">
    <property type="entry name" value="Composite domain of metallo-dependent hydrolases"/>
    <property type="match status" value="2"/>
</dbReference>
<dbReference type="InterPro" id="IPR051781">
    <property type="entry name" value="Metallo-dep_Hydrolase"/>
</dbReference>
<dbReference type="InterPro" id="IPR011059">
    <property type="entry name" value="Metal-dep_hydrolase_composite"/>
</dbReference>
<feature type="signal peptide" evidence="1">
    <location>
        <begin position="1"/>
        <end position="21"/>
    </location>
</feature>
<dbReference type="CDD" id="cd01299">
    <property type="entry name" value="Met_dep_hydrolase_A"/>
    <property type="match status" value="1"/>
</dbReference>
<dbReference type="Gene3D" id="2.30.40.10">
    <property type="entry name" value="Urease, subunit C, domain 1"/>
    <property type="match status" value="1"/>
</dbReference>
<evidence type="ECO:0000313" key="3">
    <source>
        <dbReference type="EMBL" id="MBA6413344.1"/>
    </source>
</evidence>
<reference evidence="3 4" key="1">
    <citation type="submission" date="2020-07" db="EMBL/GenBank/DDBJ databases">
        <title>Halieaceae bacterium, F7430, whole genome shotgun sequencing project.</title>
        <authorList>
            <person name="Jiang S."/>
            <person name="Liu Z.W."/>
            <person name="Du Z.J."/>
        </authorList>
    </citation>
    <scope>NUCLEOTIDE SEQUENCE [LARGE SCALE GENOMIC DNA]</scope>
    <source>
        <strain evidence="3 4">F7430</strain>
    </source>
</reference>
<evidence type="ECO:0000259" key="2">
    <source>
        <dbReference type="Pfam" id="PF01979"/>
    </source>
</evidence>
<dbReference type="PANTHER" id="PTHR43135:SF3">
    <property type="entry name" value="ALPHA-D-RIBOSE 1-METHYLPHOSPHONATE 5-TRIPHOSPHATE DIPHOSPHATASE"/>
    <property type="match status" value="1"/>
</dbReference>
<dbReference type="Proteomes" id="UP000539350">
    <property type="component" value="Unassembled WGS sequence"/>
</dbReference>
<evidence type="ECO:0000256" key="1">
    <source>
        <dbReference type="SAM" id="SignalP"/>
    </source>
</evidence>
<dbReference type="EMBL" id="JACFXU010000014">
    <property type="protein sequence ID" value="MBA6413344.1"/>
    <property type="molecule type" value="Genomic_DNA"/>
</dbReference>
<feature type="chain" id="PRO_5031428342" evidence="1">
    <location>
        <begin position="22"/>
        <end position="427"/>
    </location>
</feature>
<dbReference type="Gene3D" id="3.20.20.140">
    <property type="entry name" value="Metal-dependent hydrolases"/>
    <property type="match status" value="1"/>
</dbReference>
<dbReference type="InterPro" id="IPR057744">
    <property type="entry name" value="OTAase-like"/>
</dbReference>
<dbReference type="PANTHER" id="PTHR43135">
    <property type="entry name" value="ALPHA-D-RIBOSE 1-METHYLPHOSPHONATE 5-TRIPHOSPHATE DIPHOSPHATASE"/>
    <property type="match status" value="1"/>
</dbReference>
<feature type="domain" description="Amidohydrolase-related" evidence="2">
    <location>
        <begin position="76"/>
        <end position="419"/>
    </location>
</feature>
<keyword evidence="4" id="KW-1185">Reference proteome</keyword>
<protein>
    <submittedName>
        <fullName evidence="3">Amidohydrolase family protein</fullName>
    </submittedName>
</protein>
<dbReference type="AlphaFoldDB" id="A0A7W2YK62"/>
<dbReference type="InterPro" id="IPR032466">
    <property type="entry name" value="Metal_Hydrolase"/>
</dbReference>
<dbReference type="InterPro" id="IPR006680">
    <property type="entry name" value="Amidohydro-rel"/>
</dbReference>
<dbReference type="Pfam" id="PF01979">
    <property type="entry name" value="Amidohydro_1"/>
    <property type="match status" value="1"/>
</dbReference>
<keyword evidence="3" id="KW-0378">Hydrolase</keyword>
<accession>A0A7W2YK62</accession>
<dbReference type="SUPFAM" id="SSF51556">
    <property type="entry name" value="Metallo-dependent hydrolases"/>
    <property type="match status" value="1"/>
</dbReference>
<evidence type="ECO:0000313" key="4">
    <source>
        <dbReference type="Proteomes" id="UP000539350"/>
    </source>
</evidence>
<keyword evidence="1" id="KW-0732">Signal</keyword>
<comment type="caution">
    <text evidence="3">The sequence shown here is derived from an EMBL/GenBank/DDBJ whole genome shotgun (WGS) entry which is preliminary data.</text>
</comment>
<proteinExistence type="predicted"/>
<dbReference type="RefSeq" id="WP_182172385.1">
    <property type="nucleotide sequence ID" value="NZ_JACFXU010000014.1"/>
</dbReference>
<organism evidence="3 4">
    <name type="scientific">Sediminihaliea albiluteola</name>
    <dbReference type="NCBI Taxonomy" id="2758564"/>
    <lineage>
        <taxon>Bacteria</taxon>
        <taxon>Pseudomonadati</taxon>
        <taxon>Pseudomonadota</taxon>
        <taxon>Gammaproteobacteria</taxon>
        <taxon>Cellvibrionales</taxon>
        <taxon>Halieaceae</taxon>
        <taxon>Sediminihaliea</taxon>
    </lineage>
</organism>
<sequence length="427" mass="45381">MLKQFLSGLALSATLIPAAYAETLYIRAAQMVDVVSGRTVEQPALIIEDERIIEVGQWPALGVPAGASTIDLGNSTLLPGLIDMHTHLTSKATEHGYQALGVSTARQAITGVKNARTTLLAGVTTVRNLGAAGFSDVALRDAIAAGDVIGPRMIVSGPSLGITGGHCDSNLLPPRYRAVAEGVADGPWAVRQKVRENIKYGADTIKLCATGGVLSKGTKVGVQQYTEEEMAAIVDEAHRRGLIVAAHAHGTEGIKSAIRAGVDSIEHASFMDDEAINLAKKHGTYLSMDIYDTEYILSEGIKSGMLPESIEKEKITGQRQRDSFSRSWQAGIKMVMGTDAAVYPHGDNAKQLSRMVTFGMSPMEALQAATIEGAKLLKMSEQIGSLRAGRYADLIAVAGDPIADISLLEQPQFVMKGGVVYLNQLQD</sequence>
<name>A0A7W2YK62_9GAMM</name>
<dbReference type="GO" id="GO:0016810">
    <property type="term" value="F:hydrolase activity, acting on carbon-nitrogen (but not peptide) bonds"/>
    <property type="evidence" value="ECO:0007669"/>
    <property type="project" value="InterPro"/>
</dbReference>